<comment type="caution">
    <text evidence="1">The sequence shown here is derived from an EMBL/GenBank/DDBJ whole genome shotgun (WGS) entry which is preliminary data.</text>
</comment>
<feature type="non-terminal residue" evidence="1">
    <location>
        <position position="1"/>
    </location>
</feature>
<reference evidence="1" key="1">
    <citation type="submission" date="2021-06" db="EMBL/GenBank/DDBJ databases">
        <authorList>
            <person name="Kallberg Y."/>
            <person name="Tangrot J."/>
            <person name="Rosling A."/>
        </authorList>
    </citation>
    <scope>NUCLEOTIDE SEQUENCE</scope>
    <source>
        <strain evidence="1">MA461A</strain>
    </source>
</reference>
<sequence length="198" mass="23900">KDFREKRDVKAQTWHSFFRWNRVEEWTPKRIGEKKFSRVICCGDDAQPPLFFGEMPHNWLKEHADYYKEVLTDYRTKCSKLRELKKAMHRKNNQIQSKLFRGILLTIEKWECLEKEWTPSDRILLAHHLSRRIASQKCLELHHIKYPDLPVLLIYRPRDGRKQNCFVSIPGSSEKQELESNLFSSWSRRIFEPANLDR</sequence>
<feature type="non-terminal residue" evidence="1">
    <location>
        <position position="198"/>
    </location>
</feature>
<evidence type="ECO:0000313" key="1">
    <source>
        <dbReference type="EMBL" id="CAG8841911.1"/>
    </source>
</evidence>
<keyword evidence="2" id="KW-1185">Reference proteome</keyword>
<dbReference type="Proteomes" id="UP000789920">
    <property type="component" value="Unassembled WGS sequence"/>
</dbReference>
<proteinExistence type="predicted"/>
<name>A0ACA9SLP4_9GLOM</name>
<protein>
    <submittedName>
        <fullName evidence="1">3374_t:CDS:1</fullName>
    </submittedName>
</protein>
<gene>
    <name evidence="1" type="ORF">RPERSI_LOCUS32082</name>
</gene>
<accession>A0ACA9SLP4</accession>
<organism evidence="1 2">
    <name type="scientific">Racocetra persica</name>
    <dbReference type="NCBI Taxonomy" id="160502"/>
    <lineage>
        <taxon>Eukaryota</taxon>
        <taxon>Fungi</taxon>
        <taxon>Fungi incertae sedis</taxon>
        <taxon>Mucoromycota</taxon>
        <taxon>Glomeromycotina</taxon>
        <taxon>Glomeromycetes</taxon>
        <taxon>Diversisporales</taxon>
        <taxon>Gigasporaceae</taxon>
        <taxon>Racocetra</taxon>
    </lineage>
</organism>
<evidence type="ECO:0000313" key="2">
    <source>
        <dbReference type="Proteomes" id="UP000789920"/>
    </source>
</evidence>
<dbReference type="EMBL" id="CAJVQC010132227">
    <property type="protein sequence ID" value="CAG8841911.1"/>
    <property type="molecule type" value="Genomic_DNA"/>
</dbReference>